<evidence type="ECO:0000313" key="3">
    <source>
        <dbReference type="EMBL" id="MFD0905871.1"/>
    </source>
</evidence>
<keyword evidence="4" id="KW-1185">Reference proteome</keyword>
<accession>A0ABW3F1A6</accession>
<reference evidence="4" key="1">
    <citation type="journal article" date="2019" name="Int. J. Syst. Evol. Microbiol.">
        <title>The Global Catalogue of Microorganisms (GCM) 10K type strain sequencing project: providing services to taxonomists for standard genome sequencing and annotation.</title>
        <authorList>
            <consortium name="The Broad Institute Genomics Platform"/>
            <consortium name="The Broad Institute Genome Sequencing Center for Infectious Disease"/>
            <person name="Wu L."/>
            <person name="Ma J."/>
        </authorList>
    </citation>
    <scope>NUCLEOTIDE SEQUENCE [LARGE SCALE GENOMIC DNA]</scope>
    <source>
        <strain evidence="4">JCM 31202</strain>
    </source>
</reference>
<keyword evidence="3" id="KW-0378">Hydrolase</keyword>
<dbReference type="Gene3D" id="1.10.1780.10">
    <property type="entry name" value="Clp, N-terminal domain"/>
    <property type="match status" value="2"/>
</dbReference>
<dbReference type="GO" id="GO:0008233">
    <property type="term" value="F:peptidase activity"/>
    <property type="evidence" value="ECO:0007669"/>
    <property type="project" value="UniProtKB-KW"/>
</dbReference>
<dbReference type="SUPFAM" id="SSF81923">
    <property type="entry name" value="Double Clp-N motif"/>
    <property type="match status" value="1"/>
</dbReference>
<dbReference type="Proteomes" id="UP001596972">
    <property type="component" value="Unassembled WGS sequence"/>
</dbReference>
<dbReference type="RefSeq" id="WP_378307217.1">
    <property type="nucleotide sequence ID" value="NZ_JBHTJA010000175.1"/>
</dbReference>
<protein>
    <submittedName>
        <fullName evidence="3">Clp protease N-terminal domain-containing protein</fullName>
    </submittedName>
</protein>
<dbReference type="InterPro" id="IPR044217">
    <property type="entry name" value="CLPT1/2"/>
</dbReference>
<evidence type="ECO:0000256" key="1">
    <source>
        <dbReference type="PROSITE-ProRule" id="PRU01251"/>
    </source>
</evidence>
<gene>
    <name evidence="3" type="ORF">ACFQ11_36245</name>
</gene>
<dbReference type="Pfam" id="PF02861">
    <property type="entry name" value="Clp_N"/>
    <property type="match status" value="2"/>
</dbReference>
<sequence length="183" mass="19643">MFERFTKDAREAVVAAQAQARDLGHGRIGTEHVLLALLDADDGTARTLRAHGLTVASLRARVAAVGGRDGDLDPEALRAIGIDLDAVRRAAEDSFGEGALDSPPAERARRKGHLPFAKEAKKALELSLRHAIRLKHNTIGTGHILLGVLHDDDFRAVRLAWETGADVGELRTGITRLLTSKAA</sequence>
<dbReference type="EMBL" id="JBHTJA010000175">
    <property type="protein sequence ID" value="MFD0905871.1"/>
    <property type="molecule type" value="Genomic_DNA"/>
</dbReference>
<dbReference type="InterPro" id="IPR036628">
    <property type="entry name" value="Clp_N_dom_sf"/>
</dbReference>
<keyword evidence="1" id="KW-0677">Repeat</keyword>
<dbReference type="GO" id="GO:0006508">
    <property type="term" value="P:proteolysis"/>
    <property type="evidence" value="ECO:0007669"/>
    <property type="project" value="UniProtKB-KW"/>
</dbReference>
<dbReference type="PANTHER" id="PTHR47016:SF5">
    <property type="entry name" value="CLP DOMAIN SUPERFAMILY PROTEIN"/>
    <property type="match status" value="1"/>
</dbReference>
<evidence type="ECO:0000259" key="2">
    <source>
        <dbReference type="PROSITE" id="PS51903"/>
    </source>
</evidence>
<dbReference type="PROSITE" id="PS51903">
    <property type="entry name" value="CLP_R"/>
    <property type="match status" value="1"/>
</dbReference>
<evidence type="ECO:0000313" key="4">
    <source>
        <dbReference type="Proteomes" id="UP001596972"/>
    </source>
</evidence>
<comment type="caution">
    <text evidence="3">The sequence shown here is derived from an EMBL/GenBank/DDBJ whole genome shotgun (WGS) entry which is preliminary data.</text>
</comment>
<dbReference type="PANTHER" id="PTHR47016">
    <property type="entry name" value="ATP-DEPENDENT CLP PROTEASE ATP-BINDING SUBUNIT CLPT1, CHLOROPLASTIC"/>
    <property type="match status" value="1"/>
</dbReference>
<keyword evidence="3" id="KW-0645">Protease</keyword>
<proteinExistence type="predicted"/>
<name>A0ABW3F1A6_9ACTN</name>
<dbReference type="InterPro" id="IPR004176">
    <property type="entry name" value="Clp_R_N"/>
</dbReference>
<organism evidence="3 4">
    <name type="scientific">Actinomadura sediminis</name>
    <dbReference type="NCBI Taxonomy" id="1038904"/>
    <lineage>
        <taxon>Bacteria</taxon>
        <taxon>Bacillati</taxon>
        <taxon>Actinomycetota</taxon>
        <taxon>Actinomycetes</taxon>
        <taxon>Streptosporangiales</taxon>
        <taxon>Thermomonosporaceae</taxon>
        <taxon>Actinomadura</taxon>
    </lineage>
</organism>
<feature type="domain" description="Clp R" evidence="2">
    <location>
        <begin position="2"/>
        <end position="180"/>
    </location>
</feature>